<evidence type="ECO:0000259" key="4">
    <source>
        <dbReference type="PROSITE" id="PS51352"/>
    </source>
</evidence>
<dbReference type="PROSITE" id="PS51352">
    <property type="entry name" value="THIOREDOXIN_2"/>
    <property type="match status" value="1"/>
</dbReference>
<comment type="caution">
    <text evidence="5">The sequence shown here is derived from an EMBL/GenBank/DDBJ whole genome shotgun (WGS) entry which is preliminary data.</text>
</comment>
<feature type="domain" description="Thioredoxin" evidence="4">
    <location>
        <begin position="13"/>
        <end position="128"/>
    </location>
</feature>
<name>A0ABR2VRH7_9FUNG</name>
<dbReference type="EMBL" id="JASJQH010008071">
    <property type="protein sequence ID" value="KAK9695486.1"/>
    <property type="molecule type" value="Genomic_DNA"/>
</dbReference>
<gene>
    <name evidence="5" type="ORF">K7432_012936</name>
</gene>
<dbReference type="Pfam" id="PF00085">
    <property type="entry name" value="Thioredoxin"/>
    <property type="match status" value="1"/>
</dbReference>
<dbReference type="CDD" id="cd02961">
    <property type="entry name" value="PDI_a_family"/>
    <property type="match status" value="1"/>
</dbReference>
<evidence type="ECO:0000256" key="2">
    <source>
        <dbReference type="ARBA" id="ARBA00022729"/>
    </source>
</evidence>
<dbReference type="Proteomes" id="UP001479436">
    <property type="component" value="Unassembled WGS sequence"/>
</dbReference>
<evidence type="ECO:0000313" key="6">
    <source>
        <dbReference type="Proteomes" id="UP001479436"/>
    </source>
</evidence>
<reference evidence="5 6" key="1">
    <citation type="submission" date="2023-04" db="EMBL/GenBank/DDBJ databases">
        <title>Genome of Basidiobolus ranarum AG-B5.</title>
        <authorList>
            <person name="Stajich J.E."/>
            <person name="Carter-House D."/>
            <person name="Gryganskyi A."/>
        </authorList>
    </citation>
    <scope>NUCLEOTIDE SEQUENCE [LARGE SCALE GENOMIC DNA]</scope>
    <source>
        <strain evidence="5 6">AG-B5</strain>
    </source>
</reference>
<dbReference type="InterPro" id="IPR051063">
    <property type="entry name" value="PDI"/>
</dbReference>
<sequence length="134" mass="15129">MKLFTLYTSLFFLVSSIRGEDSILNSVNFATEVNTGTWLIKFYSPYCTYSKKLAPIWEQFSNDNGETLATKNIHIGELNCIEYGTLCEENKVDGYPTINLFHNGKYVEEYTGPRDAQALADYAASKVTLTNIVN</sequence>
<proteinExistence type="inferred from homology"/>
<evidence type="ECO:0000256" key="1">
    <source>
        <dbReference type="ARBA" id="ARBA00006347"/>
    </source>
</evidence>
<evidence type="ECO:0000256" key="3">
    <source>
        <dbReference type="SAM" id="SignalP"/>
    </source>
</evidence>
<comment type="similarity">
    <text evidence="1">Belongs to the protein disulfide isomerase family.</text>
</comment>
<feature type="signal peptide" evidence="3">
    <location>
        <begin position="1"/>
        <end position="19"/>
    </location>
</feature>
<keyword evidence="6" id="KW-1185">Reference proteome</keyword>
<organism evidence="5 6">
    <name type="scientific">Basidiobolus ranarum</name>
    <dbReference type="NCBI Taxonomy" id="34480"/>
    <lineage>
        <taxon>Eukaryota</taxon>
        <taxon>Fungi</taxon>
        <taxon>Fungi incertae sedis</taxon>
        <taxon>Zoopagomycota</taxon>
        <taxon>Entomophthoromycotina</taxon>
        <taxon>Basidiobolomycetes</taxon>
        <taxon>Basidiobolales</taxon>
        <taxon>Basidiobolaceae</taxon>
        <taxon>Basidiobolus</taxon>
    </lineage>
</organism>
<dbReference type="PANTHER" id="PTHR45672:SF3">
    <property type="entry name" value="THIOREDOXIN DOMAIN-CONTAINING PROTEIN 5"/>
    <property type="match status" value="1"/>
</dbReference>
<evidence type="ECO:0000313" key="5">
    <source>
        <dbReference type="EMBL" id="KAK9695486.1"/>
    </source>
</evidence>
<dbReference type="Gene3D" id="3.40.30.10">
    <property type="entry name" value="Glutaredoxin"/>
    <property type="match status" value="1"/>
</dbReference>
<dbReference type="InterPro" id="IPR013766">
    <property type="entry name" value="Thioredoxin_domain"/>
</dbReference>
<feature type="chain" id="PRO_5046539728" description="Thioredoxin domain-containing protein" evidence="3">
    <location>
        <begin position="20"/>
        <end position="134"/>
    </location>
</feature>
<protein>
    <recommendedName>
        <fullName evidence="4">Thioredoxin domain-containing protein</fullName>
    </recommendedName>
</protein>
<dbReference type="InterPro" id="IPR036249">
    <property type="entry name" value="Thioredoxin-like_sf"/>
</dbReference>
<dbReference type="PANTHER" id="PTHR45672">
    <property type="entry name" value="PROTEIN DISULFIDE-ISOMERASE C17H9.14C-RELATED"/>
    <property type="match status" value="1"/>
</dbReference>
<keyword evidence="2 3" id="KW-0732">Signal</keyword>
<dbReference type="SUPFAM" id="SSF52833">
    <property type="entry name" value="Thioredoxin-like"/>
    <property type="match status" value="1"/>
</dbReference>
<accession>A0ABR2VRH7</accession>